<evidence type="ECO:0000313" key="2">
    <source>
        <dbReference type="Proteomes" id="UP000191672"/>
    </source>
</evidence>
<dbReference type="EMBL" id="MDYN01000002">
    <property type="protein sequence ID" value="OQD89504.1"/>
    <property type="molecule type" value="Genomic_DNA"/>
</dbReference>
<dbReference type="Proteomes" id="UP000191672">
    <property type="component" value="Unassembled WGS sequence"/>
</dbReference>
<dbReference type="AlphaFoldDB" id="A0A1V6QJU8"/>
<name>A0A1V6QJU8_9EURO</name>
<keyword evidence="2" id="KW-1185">Reference proteome</keyword>
<proteinExistence type="predicted"/>
<protein>
    <submittedName>
        <fullName evidence="1">Uncharacterized protein</fullName>
    </submittedName>
</protein>
<sequence>MFDIGTKRHVSRSYQCRLGIRQWHWTRFRRRLHPASIVEMELVDQLSFGSDLKKIDGLGVITI</sequence>
<organism evidence="1 2">
    <name type="scientific">Penicillium antarcticum</name>
    <dbReference type="NCBI Taxonomy" id="416450"/>
    <lineage>
        <taxon>Eukaryota</taxon>
        <taxon>Fungi</taxon>
        <taxon>Dikarya</taxon>
        <taxon>Ascomycota</taxon>
        <taxon>Pezizomycotina</taxon>
        <taxon>Eurotiomycetes</taxon>
        <taxon>Eurotiomycetidae</taxon>
        <taxon>Eurotiales</taxon>
        <taxon>Aspergillaceae</taxon>
        <taxon>Penicillium</taxon>
    </lineage>
</organism>
<evidence type="ECO:0000313" key="1">
    <source>
        <dbReference type="EMBL" id="OQD89504.1"/>
    </source>
</evidence>
<comment type="caution">
    <text evidence="1">The sequence shown here is derived from an EMBL/GenBank/DDBJ whole genome shotgun (WGS) entry which is preliminary data.</text>
</comment>
<reference evidence="2" key="1">
    <citation type="journal article" date="2017" name="Nat. Microbiol.">
        <title>Global analysis of biosynthetic gene clusters reveals vast potential of secondary metabolite production in Penicillium species.</title>
        <authorList>
            <person name="Nielsen J.C."/>
            <person name="Grijseels S."/>
            <person name="Prigent S."/>
            <person name="Ji B."/>
            <person name="Dainat J."/>
            <person name="Nielsen K.F."/>
            <person name="Frisvad J.C."/>
            <person name="Workman M."/>
            <person name="Nielsen J."/>
        </authorList>
    </citation>
    <scope>NUCLEOTIDE SEQUENCE [LARGE SCALE GENOMIC DNA]</scope>
    <source>
        <strain evidence="2">IBT 31811</strain>
    </source>
</reference>
<gene>
    <name evidence="1" type="ORF">PENANT_c002G04038</name>
</gene>
<accession>A0A1V6QJU8</accession>